<dbReference type="PRINTS" id="PR00783">
    <property type="entry name" value="MINTRINSICP"/>
</dbReference>
<dbReference type="SUPFAM" id="SSF81338">
    <property type="entry name" value="Aquaporin-like"/>
    <property type="match status" value="1"/>
</dbReference>
<feature type="transmembrane region" description="Helical" evidence="8">
    <location>
        <begin position="378"/>
        <end position="398"/>
    </location>
</feature>
<feature type="transmembrane region" description="Helical" evidence="8">
    <location>
        <begin position="343"/>
        <end position="366"/>
    </location>
</feature>
<dbReference type="PROSITE" id="PS00221">
    <property type="entry name" value="MIP"/>
    <property type="match status" value="1"/>
</dbReference>
<feature type="transmembrane region" description="Helical" evidence="8">
    <location>
        <begin position="255"/>
        <end position="274"/>
    </location>
</feature>
<comment type="subcellular location">
    <subcellularLocation>
        <location evidence="1">Membrane</location>
        <topology evidence="1">Multi-pass membrane protein</topology>
    </subcellularLocation>
</comment>
<dbReference type="VEuPathDB" id="FungiDB:F4678DRAFT_484266"/>
<evidence type="ECO:0000313" key="10">
    <source>
        <dbReference type="Proteomes" id="UP001148614"/>
    </source>
</evidence>
<evidence type="ECO:0000256" key="6">
    <source>
        <dbReference type="ARBA" id="ARBA00023136"/>
    </source>
</evidence>
<dbReference type="AlphaFoldDB" id="A0A9W8NHF8"/>
<dbReference type="InterPro" id="IPR023271">
    <property type="entry name" value="Aquaporin-like"/>
</dbReference>
<feature type="compositionally biased region" description="Basic and acidic residues" evidence="7">
    <location>
        <begin position="162"/>
        <end position="175"/>
    </location>
</feature>
<accession>A0A9W8NHF8</accession>
<gene>
    <name evidence="9" type="ORF">NPX13_g3362</name>
</gene>
<feature type="region of interest" description="Disordered" evidence="7">
    <location>
        <begin position="607"/>
        <end position="638"/>
    </location>
</feature>
<comment type="caution">
    <text evidence="9">The sequence shown here is derived from an EMBL/GenBank/DDBJ whole genome shotgun (WGS) entry which is preliminary data.</text>
</comment>
<dbReference type="Proteomes" id="UP001148614">
    <property type="component" value="Unassembled WGS sequence"/>
</dbReference>
<proteinExistence type="inferred from homology"/>
<feature type="region of interest" description="Disordered" evidence="7">
    <location>
        <begin position="1"/>
        <end position="34"/>
    </location>
</feature>
<evidence type="ECO:0000256" key="8">
    <source>
        <dbReference type="SAM" id="Phobius"/>
    </source>
</evidence>
<name>A0A9W8NHF8_9PEZI</name>
<feature type="compositionally biased region" description="Basic and acidic residues" evidence="7">
    <location>
        <begin position="144"/>
        <end position="153"/>
    </location>
</feature>
<feature type="transmembrane region" description="Helical" evidence="8">
    <location>
        <begin position="643"/>
        <end position="669"/>
    </location>
</feature>
<dbReference type="PANTHER" id="PTHR43829">
    <property type="entry name" value="AQUAPORIN OR AQUAGLYCEROPORIN RELATED"/>
    <property type="match status" value="1"/>
</dbReference>
<feature type="region of interest" description="Disordered" evidence="7">
    <location>
        <begin position="679"/>
        <end position="701"/>
    </location>
</feature>
<dbReference type="InterPro" id="IPR000425">
    <property type="entry name" value="MIP"/>
</dbReference>
<evidence type="ECO:0000256" key="4">
    <source>
        <dbReference type="ARBA" id="ARBA00022692"/>
    </source>
</evidence>
<evidence type="ECO:0000256" key="2">
    <source>
        <dbReference type="ARBA" id="ARBA00006175"/>
    </source>
</evidence>
<dbReference type="VEuPathDB" id="FungiDB:F4678DRAFT_400360"/>
<feature type="compositionally biased region" description="Polar residues" evidence="7">
    <location>
        <begin position="1"/>
        <end position="19"/>
    </location>
</feature>
<dbReference type="InterPro" id="IPR050363">
    <property type="entry name" value="MIP/Aquaporin"/>
</dbReference>
<organism evidence="9 10">
    <name type="scientific">Xylaria arbuscula</name>
    <dbReference type="NCBI Taxonomy" id="114810"/>
    <lineage>
        <taxon>Eukaryota</taxon>
        <taxon>Fungi</taxon>
        <taxon>Dikarya</taxon>
        <taxon>Ascomycota</taxon>
        <taxon>Pezizomycotina</taxon>
        <taxon>Sordariomycetes</taxon>
        <taxon>Xylariomycetidae</taxon>
        <taxon>Xylariales</taxon>
        <taxon>Xylariaceae</taxon>
        <taxon>Xylaria</taxon>
    </lineage>
</organism>
<evidence type="ECO:0000256" key="7">
    <source>
        <dbReference type="SAM" id="MobiDB-lite"/>
    </source>
</evidence>
<evidence type="ECO:0000256" key="3">
    <source>
        <dbReference type="ARBA" id="ARBA00022448"/>
    </source>
</evidence>
<keyword evidence="10" id="KW-1185">Reference proteome</keyword>
<keyword evidence="4 8" id="KW-0812">Transmembrane</keyword>
<keyword evidence="3" id="KW-0813">Transport</keyword>
<keyword evidence="5 8" id="KW-1133">Transmembrane helix</keyword>
<dbReference type="PANTHER" id="PTHR43829:SF24">
    <property type="entry name" value="MIP AQUAPORIN (EUROFUNG)"/>
    <property type="match status" value="1"/>
</dbReference>
<dbReference type="EMBL" id="JANPWZ010000412">
    <property type="protein sequence ID" value="KAJ3577201.1"/>
    <property type="molecule type" value="Genomic_DNA"/>
</dbReference>
<feature type="transmembrane region" description="Helical" evidence="8">
    <location>
        <begin position="295"/>
        <end position="317"/>
    </location>
</feature>
<keyword evidence="6 8" id="KW-0472">Membrane</keyword>
<dbReference type="CDD" id="cd21699">
    <property type="entry name" value="JMTM_APP_like"/>
    <property type="match status" value="1"/>
</dbReference>
<protein>
    <submittedName>
        <fullName evidence="9">Uncharacterized protein</fullName>
    </submittedName>
</protein>
<evidence type="ECO:0000313" key="9">
    <source>
        <dbReference type="EMBL" id="KAJ3577201.1"/>
    </source>
</evidence>
<sequence length="731" mass="78841">MSGKQPSGTRNALENTTRNGARHDPREPRRPHWITEDYYEENPWHNQNKYKPVFSLGQPLPRMVRWSRRESQNNGTKPNDDLAELGEVSSAGTSETESEASHKLRARHHHQTPAGVTLGGRFNDAGQPVHEYTPSNNQQGHARSGIEKQKNDGPDFGIDSEPLGKRETDEAEKPNSDLNDYRNWWARFRAKHPEPLAEFLAVNAPNSPLSYRLSITKPTDLQTFAGIFLGLAGNLSVNLSANQNQQYGTYETSCWAWGFAWMFGIYLGGGVSGAHMNPAISVSLSVFRGFPWRQCGIYIFAQFIASFAAAALVYGVYQDAIHYADPTMESTANSLFSSPNTSVSLGTACFSQIVGSAIMMVAVFALGDDQNNPPGAGMHALILGLLVTTLRFTLGYNIGSSFNPASDFGPRVITYAFGYREAEVFRHSQTFTICGKVCIAAGSCKTKGKKKGSPVRVMLGLFFTSSLQSRASAESSDCGFVGGYPLRDPDSCPSDAPITCGVGLQPRCCPSGFACITDATTNGTYCCENGVNCIADTIAHPQCPVANWNVWAYDSDGSRGWCCEPNYYGFATLANDGVGCQPIGDTIDTDTYHTVTQFFTSSVFCTSSSTTSSSIATQTTSSSTTSSPTESAPSIPASHNSGLGAGGIAGVVIGAVAGVAFIVVAIWLWKRRQLARNEPPATSHPAELAGPSKPSGYYTPAPTYEAPGASIVRYEMPTYTNDGRESNYRQT</sequence>
<dbReference type="Pfam" id="PF00230">
    <property type="entry name" value="MIP"/>
    <property type="match status" value="1"/>
</dbReference>
<evidence type="ECO:0000256" key="1">
    <source>
        <dbReference type="ARBA" id="ARBA00004141"/>
    </source>
</evidence>
<dbReference type="GO" id="GO:0015250">
    <property type="term" value="F:water channel activity"/>
    <property type="evidence" value="ECO:0007669"/>
    <property type="project" value="TreeGrafter"/>
</dbReference>
<feature type="region of interest" description="Disordered" evidence="7">
    <location>
        <begin position="68"/>
        <end position="176"/>
    </location>
</feature>
<dbReference type="Gene3D" id="1.20.1080.10">
    <property type="entry name" value="Glycerol uptake facilitator protein"/>
    <property type="match status" value="1"/>
</dbReference>
<evidence type="ECO:0000256" key="5">
    <source>
        <dbReference type="ARBA" id="ARBA00022989"/>
    </source>
</evidence>
<feature type="compositionally biased region" description="Basic and acidic residues" evidence="7">
    <location>
        <begin position="21"/>
        <end position="34"/>
    </location>
</feature>
<dbReference type="GO" id="GO:0005886">
    <property type="term" value="C:plasma membrane"/>
    <property type="evidence" value="ECO:0007669"/>
    <property type="project" value="TreeGrafter"/>
</dbReference>
<dbReference type="GO" id="GO:0015254">
    <property type="term" value="F:glycerol channel activity"/>
    <property type="evidence" value="ECO:0007669"/>
    <property type="project" value="TreeGrafter"/>
</dbReference>
<dbReference type="InterPro" id="IPR022357">
    <property type="entry name" value="MIP_CS"/>
</dbReference>
<feature type="compositionally biased region" description="Low complexity" evidence="7">
    <location>
        <begin position="86"/>
        <end position="95"/>
    </location>
</feature>
<reference evidence="9" key="1">
    <citation type="submission" date="2022-07" db="EMBL/GenBank/DDBJ databases">
        <title>Genome Sequence of Xylaria arbuscula.</title>
        <authorList>
            <person name="Buettner E."/>
        </authorList>
    </citation>
    <scope>NUCLEOTIDE SEQUENCE</scope>
    <source>
        <strain evidence="9">VT107</strain>
    </source>
</reference>
<comment type="similarity">
    <text evidence="2">Belongs to the MIP/aquaporin (TC 1.A.8) family.</text>
</comment>